<organism evidence="1 2">
    <name type="scientific">Ochrobactrum soli</name>
    <dbReference type="NCBI Taxonomy" id="2448455"/>
    <lineage>
        <taxon>Bacteria</taxon>
        <taxon>Pseudomonadati</taxon>
        <taxon>Pseudomonadota</taxon>
        <taxon>Alphaproteobacteria</taxon>
        <taxon>Hyphomicrobiales</taxon>
        <taxon>Brucellaceae</taxon>
        <taxon>Brucella/Ochrobactrum group</taxon>
        <taxon>Ochrobactrum</taxon>
    </lineage>
</organism>
<gene>
    <name evidence="1" type="ORF">OHAE_3545</name>
</gene>
<dbReference type="AlphaFoldDB" id="A0A2P9HHV6"/>
<protein>
    <submittedName>
        <fullName evidence="1">Uncharacterized protein</fullName>
    </submittedName>
</protein>
<dbReference type="EMBL" id="OOFM01000004">
    <property type="protein sequence ID" value="SPL63613.1"/>
    <property type="molecule type" value="Genomic_DNA"/>
</dbReference>
<evidence type="ECO:0000313" key="2">
    <source>
        <dbReference type="Proteomes" id="UP000246073"/>
    </source>
</evidence>
<reference evidence="2" key="1">
    <citation type="submission" date="2017-12" db="EMBL/GenBank/DDBJ databases">
        <authorList>
            <person name="Diaz M."/>
        </authorList>
    </citation>
    <scope>NUCLEOTIDE SEQUENCE [LARGE SCALE GENOMIC DNA]</scope>
    <source>
        <strain evidence="2">FI11154</strain>
    </source>
</reference>
<accession>A0A2P9HHV6</accession>
<proteinExistence type="predicted"/>
<sequence>MTFPLEATPEMVKAALDLVWEESETNTDLVCRLWRAMAAVAVAHGQSAAVQGEALLQRAATNLIANRFDTYKAQNGKLCSIEGDDGEKCWIVSFDDMAELEAALLSGGNHNDARS</sequence>
<dbReference type="RefSeq" id="WP_181376042.1">
    <property type="nucleotide sequence ID" value="NZ_OOFM01000004.1"/>
</dbReference>
<evidence type="ECO:0000313" key="1">
    <source>
        <dbReference type="EMBL" id="SPL63613.1"/>
    </source>
</evidence>
<dbReference type="Proteomes" id="UP000246073">
    <property type="component" value="Unassembled WGS sequence"/>
</dbReference>
<name>A0A2P9HHV6_9HYPH</name>